<protein>
    <submittedName>
        <fullName evidence="2">Uncharacterized protein</fullName>
    </submittedName>
</protein>
<evidence type="ECO:0000313" key="2">
    <source>
        <dbReference type="EMBL" id="GEL74978.1"/>
    </source>
</evidence>
<proteinExistence type="predicted"/>
<organism evidence="2 5">
    <name type="scientific">Myxococcus virescens</name>
    <dbReference type="NCBI Taxonomy" id="83456"/>
    <lineage>
        <taxon>Bacteria</taxon>
        <taxon>Pseudomonadati</taxon>
        <taxon>Myxococcota</taxon>
        <taxon>Myxococcia</taxon>
        <taxon>Myxococcales</taxon>
        <taxon>Cystobacterineae</taxon>
        <taxon>Myxococcaceae</taxon>
        <taxon>Myxococcus</taxon>
    </lineage>
</organism>
<reference evidence="2 5" key="2">
    <citation type="submission" date="2019-07" db="EMBL/GenBank/DDBJ databases">
        <title>Whole genome shotgun sequence of Myxococcus virescens NBRC 100334.</title>
        <authorList>
            <person name="Hosoyama A."/>
            <person name="Uohara A."/>
            <person name="Ohji S."/>
            <person name="Ichikawa N."/>
        </authorList>
    </citation>
    <scope>NUCLEOTIDE SEQUENCE [LARGE SCALE GENOMIC DNA]</scope>
    <source>
        <strain evidence="2 5">NBRC 100334</strain>
    </source>
</reference>
<evidence type="ECO:0000313" key="3">
    <source>
        <dbReference type="EMBL" id="SDE64986.1"/>
    </source>
</evidence>
<accession>A0A511HN14</accession>
<name>A0A511HN14_9BACT</name>
<dbReference type="AlphaFoldDB" id="A0A511HN14"/>
<evidence type="ECO:0000313" key="4">
    <source>
        <dbReference type="Proteomes" id="UP000198717"/>
    </source>
</evidence>
<evidence type="ECO:0000256" key="1">
    <source>
        <dbReference type="SAM" id="MobiDB-lite"/>
    </source>
</evidence>
<dbReference type="EMBL" id="FNAJ01000009">
    <property type="protein sequence ID" value="SDE64986.1"/>
    <property type="molecule type" value="Genomic_DNA"/>
</dbReference>
<dbReference type="Proteomes" id="UP000321224">
    <property type="component" value="Unassembled WGS sequence"/>
</dbReference>
<feature type="region of interest" description="Disordered" evidence="1">
    <location>
        <begin position="54"/>
        <end position="94"/>
    </location>
</feature>
<dbReference type="EMBL" id="BJVY01000057">
    <property type="protein sequence ID" value="GEL74978.1"/>
    <property type="molecule type" value="Genomic_DNA"/>
</dbReference>
<feature type="compositionally biased region" description="Basic and acidic residues" evidence="1">
    <location>
        <begin position="54"/>
        <end position="78"/>
    </location>
</feature>
<reference evidence="3 4" key="1">
    <citation type="submission" date="2016-10" db="EMBL/GenBank/DDBJ databases">
        <authorList>
            <person name="Varghese N."/>
            <person name="Submissions S."/>
        </authorList>
    </citation>
    <scope>NUCLEOTIDE SEQUENCE [LARGE SCALE GENOMIC DNA]</scope>
    <source>
        <strain evidence="3 4">DSM 2260</strain>
    </source>
</reference>
<dbReference type="Proteomes" id="UP000198717">
    <property type="component" value="Unassembled WGS sequence"/>
</dbReference>
<gene>
    <name evidence="2" type="ORF">MVI01_67620</name>
    <name evidence="3" type="ORF">SAMN04488504_109269</name>
</gene>
<sequence length="94" mass="11181">MAPVLEDHSNNPIRGVPLRLREQHWQRLEAIARTVNRSRNDIIEQMLTWAEEQWHREQPQEKRDSYQQHLEDVKKEAVHAAPAPSRPRSSKRKS</sequence>
<comment type="caution">
    <text evidence="2">The sequence shown here is derived from an EMBL/GenBank/DDBJ whole genome shotgun (WGS) entry which is preliminary data.</text>
</comment>
<keyword evidence="4" id="KW-1185">Reference proteome</keyword>
<evidence type="ECO:0000313" key="5">
    <source>
        <dbReference type="Proteomes" id="UP000321224"/>
    </source>
</evidence>